<feature type="transmembrane region" description="Helical" evidence="1">
    <location>
        <begin position="167"/>
        <end position="188"/>
    </location>
</feature>
<feature type="transmembrane region" description="Helical" evidence="1">
    <location>
        <begin position="357"/>
        <end position="382"/>
    </location>
</feature>
<feature type="transmembrane region" description="Helical" evidence="1">
    <location>
        <begin position="394"/>
        <end position="425"/>
    </location>
</feature>
<evidence type="ECO:0000313" key="3">
    <source>
        <dbReference type="EMBL" id="GGI07562.1"/>
    </source>
</evidence>
<reference evidence="3" key="1">
    <citation type="journal article" date="2014" name="Int. J. Syst. Evol. Microbiol.">
        <title>Complete genome sequence of Corynebacterium casei LMG S-19264T (=DSM 44701T), isolated from a smear-ripened cheese.</title>
        <authorList>
            <consortium name="US DOE Joint Genome Institute (JGI-PGF)"/>
            <person name="Walter F."/>
            <person name="Albersmeier A."/>
            <person name="Kalinowski J."/>
            <person name="Ruckert C."/>
        </authorList>
    </citation>
    <scope>NUCLEOTIDE SEQUENCE</scope>
    <source>
        <strain evidence="3">CGMCC 1.14988</strain>
    </source>
</reference>
<evidence type="ECO:0000259" key="2">
    <source>
        <dbReference type="Pfam" id="PF01970"/>
    </source>
</evidence>
<keyword evidence="1" id="KW-0812">Transmembrane</keyword>
<keyword evidence="4" id="KW-1185">Reference proteome</keyword>
<feature type="transmembrane region" description="Helical" evidence="1">
    <location>
        <begin position="469"/>
        <end position="487"/>
    </location>
</feature>
<comment type="caution">
    <text evidence="3">The sequence shown here is derived from an EMBL/GenBank/DDBJ whole genome shotgun (WGS) entry which is preliminary data.</text>
</comment>
<accession>A0A8J3ABL0</accession>
<dbReference type="PANTHER" id="PTHR35342">
    <property type="entry name" value="TRICARBOXYLIC TRANSPORT PROTEIN"/>
    <property type="match status" value="1"/>
</dbReference>
<keyword evidence="1" id="KW-1133">Transmembrane helix</keyword>
<dbReference type="OrthoDB" id="9781349at2"/>
<sequence>MFSGMAEGFALLSWDILGWAALGVLLASSISVMPGLGGAFVLAILIPFAFALEPIEAVAILTAAIVVTSTANTITGVLFGIPGSASGVATIFDGYPMAQRGEGGRAVSAGLVASLAGGILGAVALGAVLPIARPMVLAFGPPEFFALVLVAVIVIAQIQDGETSRSLVAGGLGFMAAYVGVEGATAQFRFTFGSGYLSEGFPLIAVVIGLFAITEMIDLGRRRTAIAADASTDSMGLGWSGTVQGAKDVLVYWKTTVSSSLIGVIVGIIPGMGSGAAQFLAYGRAATVSPNRAQFGKGAVEGVISSDAATNSKEGGSLVPTLVFGVPGSANMAILLAAFIGIGITPGPEMVTTQLPLTWMIIWLIVISNIMATLLSLGAAIPLARLTMVKGERLIPAIILICLWGGFTASFNAGDLFVVVGFGFLGYALKRYGYSRSTFVIGFVLGPLLERNYILSQRLFGWSFLLRPWTMAILSIPVLVIGAKLYADQRNRRRDAELVGPTS</sequence>
<protein>
    <recommendedName>
        <fullName evidence="2">DUF112 domain-containing protein</fullName>
    </recommendedName>
</protein>
<dbReference type="Pfam" id="PF01970">
    <property type="entry name" value="TctA"/>
    <property type="match status" value="1"/>
</dbReference>
<feature type="transmembrane region" description="Helical" evidence="1">
    <location>
        <begin position="200"/>
        <end position="217"/>
    </location>
</feature>
<gene>
    <name evidence="3" type="ORF">GCM10011354_24710</name>
</gene>
<feature type="transmembrane region" description="Helical" evidence="1">
    <location>
        <begin position="135"/>
        <end position="155"/>
    </location>
</feature>
<organism evidence="3 4">
    <name type="scientific">Egicoccus halophilus</name>
    <dbReference type="NCBI Taxonomy" id="1670830"/>
    <lineage>
        <taxon>Bacteria</taxon>
        <taxon>Bacillati</taxon>
        <taxon>Actinomycetota</taxon>
        <taxon>Nitriliruptoria</taxon>
        <taxon>Egicoccales</taxon>
        <taxon>Egicoccaceae</taxon>
        <taxon>Egicoccus</taxon>
    </lineage>
</organism>
<feature type="transmembrane region" description="Helical" evidence="1">
    <location>
        <begin position="40"/>
        <end position="67"/>
    </location>
</feature>
<evidence type="ECO:0000256" key="1">
    <source>
        <dbReference type="SAM" id="Phobius"/>
    </source>
</evidence>
<feature type="transmembrane region" description="Helical" evidence="1">
    <location>
        <begin position="107"/>
        <end position="129"/>
    </location>
</feature>
<feature type="transmembrane region" description="Helical" evidence="1">
    <location>
        <begin position="261"/>
        <end position="282"/>
    </location>
</feature>
<dbReference type="AlphaFoldDB" id="A0A8J3ABL0"/>
<name>A0A8J3ABL0_9ACTN</name>
<feature type="domain" description="DUF112" evidence="2">
    <location>
        <begin position="17"/>
        <end position="441"/>
    </location>
</feature>
<dbReference type="EMBL" id="BMHA01000009">
    <property type="protein sequence ID" value="GGI07562.1"/>
    <property type="molecule type" value="Genomic_DNA"/>
</dbReference>
<keyword evidence="1" id="KW-0472">Membrane</keyword>
<feature type="transmembrane region" description="Helical" evidence="1">
    <location>
        <begin position="322"/>
        <end position="345"/>
    </location>
</feature>
<evidence type="ECO:0000313" key="4">
    <source>
        <dbReference type="Proteomes" id="UP000650511"/>
    </source>
</evidence>
<dbReference type="PANTHER" id="PTHR35342:SF5">
    <property type="entry name" value="TRICARBOXYLIC TRANSPORT PROTEIN"/>
    <property type="match status" value="1"/>
</dbReference>
<proteinExistence type="predicted"/>
<reference evidence="3" key="2">
    <citation type="submission" date="2020-09" db="EMBL/GenBank/DDBJ databases">
        <authorList>
            <person name="Sun Q."/>
            <person name="Zhou Y."/>
        </authorList>
    </citation>
    <scope>NUCLEOTIDE SEQUENCE</scope>
    <source>
        <strain evidence="3">CGMCC 1.14988</strain>
    </source>
</reference>
<dbReference type="Proteomes" id="UP000650511">
    <property type="component" value="Unassembled WGS sequence"/>
</dbReference>
<dbReference type="InterPro" id="IPR002823">
    <property type="entry name" value="DUF112_TM"/>
</dbReference>